<evidence type="ECO:0000256" key="2">
    <source>
        <dbReference type="SAM" id="MobiDB-lite"/>
    </source>
</evidence>
<accession>A0ABR2LNS0</accession>
<dbReference type="SMART" id="SM00398">
    <property type="entry name" value="HMG"/>
    <property type="match status" value="1"/>
</dbReference>
<dbReference type="SMART" id="SM01014">
    <property type="entry name" value="ARID"/>
    <property type="match status" value="1"/>
</dbReference>
<dbReference type="PANTHER" id="PTHR46691">
    <property type="entry name" value="HIGH MOBILITY GROUP B PROTEIN 9"/>
    <property type="match status" value="1"/>
</dbReference>
<dbReference type="Gene3D" id="1.10.30.10">
    <property type="entry name" value="High mobility group box domain"/>
    <property type="match status" value="1"/>
</dbReference>
<dbReference type="SUPFAM" id="SSF46774">
    <property type="entry name" value="ARID-like"/>
    <property type="match status" value="1"/>
</dbReference>
<evidence type="ECO:0000313" key="5">
    <source>
        <dbReference type="EMBL" id="KAK8945754.1"/>
    </source>
</evidence>
<dbReference type="Gene3D" id="1.10.150.60">
    <property type="entry name" value="ARID DNA-binding domain"/>
    <property type="match status" value="1"/>
</dbReference>
<dbReference type="InterPro" id="IPR009071">
    <property type="entry name" value="HMG_box_dom"/>
</dbReference>
<feature type="domain" description="ARID" evidence="4">
    <location>
        <begin position="53"/>
        <end position="144"/>
    </location>
</feature>
<feature type="region of interest" description="Disordered" evidence="2">
    <location>
        <begin position="325"/>
        <end position="344"/>
    </location>
</feature>
<protein>
    <submittedName>
        <fullName evidence="5">High mobility group B protein 9</fullName>
    </submittedName>
</protein>
<dbReference type="Proteomes" id="UP001412067">
    <property type="component" value="Unassembled WGS sequence"/>
</dbReference>
<reference evidence="5 6" key="1">
    <citation type="journal article" date="2022" name="Nat. Plants">
        <title>Genomes of leafy and leafless Platanthera orchids illuminate the evolution of mycoheterotrophy.</title>
        <authorList>
            <person name="Li M.H."/>
            <person name="Liu K.W."/>
            <person name="Li Z."/>
            <person name="Lu H.C."/>
            <person name="Ye Q.L."/>
            <person name="Zhang D."/>
            <person name="Wang J.Y."/>
            <person name="Li Y.F."/>
            <person name="Zhong Z.M."/>
            <person name="Liu X."/>
            <person name="Yu X."/>
            <person name="Liu D.K."/>
            <person name="Tu X.D."/>
            <person name="Liu B."/>
            <person name="Hao Y."/>
            <person name="Liao X.Y."/>
            <person name="Jiang Y.T."/>
            <person name="Sun W.H."/>
            <person name="Chen J."/>
            <person name="Chen Y.Q."/>
            <person name="Ai Y."/>
            <person name="Zhai J.W."/>
            <person name="Wu S.S."/>
            <person name="Zhou Z."/>
            <person name="Hsiao Y.Y."/>
            <person name="Wu W.L."/>
            <person name="Chen Y.Y."/>
            <person name="Lin Y.F."/>
            <person name="Hsu J.L."/>
            <person name="Li C.Y."/>
            <person name="Wang Z.W."/>
            <person name="Zhao X."/>
            <person name="Zhong W.Y."/>
            <person name="Ma X.K."/>
            <person name="Ma L."/>
            <person name="Huang J."/>
            <person name="Chen G.Z."/>
            <person name="Huang M.Z."/>
            <person name="Huang L."/>
            <person name="Peng D.H."/>
            <person name="Luo Y.B."/>
            <person name="Zou S.Q."/>
            <person name="Chen S.P."/>
            <person name="Lan S."/>
            <person name="Tsai W.C."/>
            <person name="Van de Peer Y."/>
            <person name="Liu Z.J."/>
        </authorList>
    </citation>
    <scope>NUCLEOTIDE SEQUENCE [LARGE SCALE GENOMIC DNA]</scope>
    <source>
        <strain evidence="5">Lor288</strain>
    </source>
</reference>
<keyword evidence="1" id="KW-0539">Nucleus</keyword>
<dbReference type="CDD" id="cd22009">
    <property type="entry name" value="HMG-box_AtHMGB9-like"/>
    <property type="match status" value="1"/>
</dbReference>
<proteinExistence type="predicted"/>
<dbReference type="PANTHER" id="PTHR46691:SF1">
    <property type="entry name" value="AT-RICH INTERACTIVE DOMAIN-CONTAINING PROTEIN 2"/>
    <property type="match status" value="1"/>
</dbReference>
<dbReference type="CDD" id="cd16872">
    <property type="entry name" value="ARID_HMGB9-like"/>
    <property type="match status" value="1"/>
</dbReference>
<dbReference type="SMART" id="SM00501">
    <property type="entry name" value="BRIGHT"/>
    <property type="match status" value="1"/>
</dbReference>
<dbReference type="PROSITE" id="PS50118">
    <property type="entry name" value="HMG_BOX_2"/>
    <property type="match status" value="1"/>
</dbReference>
<keyword evidence="6" id="KW-1185">Reference proteome</keyword>
<feature type="DNA-binding region" description="HMG box" evidence="1">
    <location>
        <begin position="339"/>
        <end position="406"/>
    </location>
</feature>
<dbReference type="InterPro" id="IPR036431">
    <property type="entry name" value="ARID_dom_sf"/>
</dbReference>
<sequence>MTEKGEEEKREEGGGRGKEMVVFDGKQRGMPAKEQRPPAKEYPAPLFNHNQLCGDPRIFVEALRRFHSLMGTKFMIPVIGGKDLSLHLLYVEVTRRGGLEKVIVEKRWREVISIFNFPATTTSASFVLRKYYLSLLHHFEQVYFFGARGRLVPPAAALQTRNQLCKFDDVERMRKKKRAFPPAILLAEERSPLSADEFGGSNPVAASYKPTSGDLHHPLSAPPPASSSIPPAGESIPAAAGGSCNFTVTGTIDGKFDYGYFVSVKIGSQLLHGILYHIHQHQIGIPPNSSSALANPICRTPPPSSFAPAATETAGVPYIASIRSGGRRRRLKNRDPARPKPNRSSYNFFFAEKHCELKAQCPQMERLYSKRIGESWSKLTDEDRQVYEEYAKRDKERYRRELLVYKEKIKFAEPKQSDETGRGIEIVSKEVKRREIHDFCERIETTASDTQREEIAGKMMHDYSKRVEGETTKEPCQDSGKEFMNSSMEIDRADPTDVNSGS</sequence>
<dbReference type="EMBL" id="JBBWWR010000017">
    <property type="protein sequence ID" value="KAK8945754.1"/>
    <property type="molecule type" value="Genomic_DNA"/>
</dbReference>
<feature type="region of interest" description="Disordered" evidence="2">
    <location>
        <begin position="207"/>
        <end position="230"/>
    </location>
</feature>
<evidence type="ECO:0000256" key="1">
    <source>
        <dbReference type="PROSITE-ProRule" id="PRU00267"/>
    </source>
</evidence>
<feature type="region of interest" description="Disordered" evidence="2">
    <location>
        <begin position="1"/>
        <end position="39"/>
    </location>
</feature>
<comment type="caution">
    <text evidence="5">The sequence shown here is derived from an EMBL/GenBank/DDBJ whole genome shotgun (WGS) entry which is preliminary data.</text>
</comment>
<dbReference type="SUPFAM" id="SSF47095">
    <property type="entry name" value="HMG-box"/>
    <property type="match status" value="1"/>
</dbReference>
<dbReference type="Pfam" id="PF01388">
    <property type="entry name" value="ARID"/>
    <property type="match status" value="1"/>
</dbReference>
<dbReference type="PROSITE" id="PS51011">
    <property type="entry name" value="ARID"/>
    <property type="match status" value="1"/>
</dbReference>
<keyword evidence="1" id="KW-0238">DNA-binding</keyword>
<evidence type="ECO:0000313" key="6">
    <source>
        <dbReference type="Proteomes" id="UP001412067"/>
    </source>
</evidence>
<evidence type="ECO:0000259" key="4">
    <source>
        <dbReference type="PROSITE" id="PS51011"/>
    </source>
</evidence>
<feature type="compositionally biased region" description="Basic and acidic residues" evidence="2">
    <location>
        <begin position="452"/>
        <end position="481"/>
    </location>
</feature>
<dbReference type="InterPro" id="IPR001606">
    <property type="entry name" value="ARID_dom"/>
</dbReference>
<name>A0ABR2LNS0_9ASPA</name>
<dbReference type="InterPro" id="IPR036910">
    <property type="entry name" value="HMG_box_dom_sf"/>
</dbReference>
<evidence type="ECO:0000259" key="3">
    <source>
        <dbReference type="PROSITE" id="PS50118"/>
    </source>
</evidence>
<dbReference type="InterPro" id="IPR045303">
    <property type="entry name" value="ARID_HMGB9-like"/>
</dbReference>
<organism evidence="5 6">
    <name type="scientific">Platanthera guangdongensis</name>
    <dbReference type="NCBI Taxonomy" id="2320717"/>
    <lineage>
        <taxon>Eukaryota</taxon>
        <taxon>Viridiplantae</taxon>
        <taxon>Streptophyta</taxon>
        <taxon>Embryophyta</taxon>
        <taxon>Tracheophyta</taxon>
        <taxon>Spermatophyta</taxon>
        <taxon>Magnoliopsida</taxon>
        <taxon>Liliopsida</taxon>
        <taxon>Asparagales</taxon>
        <taxon>Orchidaceae</taxon>
        <taxon>Orchidoideae</taxon>
        <taxon>Orchideae</taxon>
        <taxon>Orchidinae</taxon>
        <taxon>Platanthera</taxon>
    </lineage>
</organism>
<feature type="region of interest" description="Disordered" evidence="2">
    <location>
        <begin position="452"/>
        <end position="502"/>
    </location>
</feature>
<gene>
    <name evidence="5" type="primary">HMGB9</name>
    <name evidence="5" type="ORF">KSP40_PGU014322</name>
</gene>
<dbReference type="Pfam" id="PF00505">
    <property type="entry name" value="HMG_box"/>
    <property type="match status" value="1"/>
</dbReference>
<feature type="domain" description="HMG box" evidence="3">
    <location>
        <begin position="339"/>
        <end position="406"/>
    </location>
</feature>